<dbReference type="InterPro" id="IPR027417">
    <property type="entry name" value="P-loop_NTPase"/>
</dbReference>
<protein>
    <recommendedName>
        <fullName evidence="4">Polynucleotide kinase 3'-phosphatase</fullName>
    </recommendedName>
</protein>
<keyword evidence="3" id="KW-1185">Reference proteome</keyword>
<evidence type="ECO:0000313" key="3">
    <source>
        <dbReference type="Proteomes" id="UP000007799"/>
    </source>
</evidence>
<dbReference type="FunCoup" id="F2UE97">
    <property type="interactions" value="751"/>
</dbReference>
<dbReference type="KEGG" id="sre:PTSG_12542"/>
<reference evidence="2" key="1">
    <citation type="submission" date="2009-08" db="EMBL/GenBank/DDBJ databases">
        <title>Annotation of Salpingoeca rosetta.</title>
        <authorList>
            <consortium name="The Broad Institute Genome Sequencing Platform"/>
            <person name="Russ C."/>
            <person name="Cuomo C."/>
            <person name="Burger G."/>
            <person name="Gray M.W."/>
            <person name="Holland P.W.H."/>
            <person name="King N."/>
            <person name="Lang F.B.F."/>
            <person name="Roger A.J."/>
            <person name="Ruiz-Trillo I."/>
            <person name="Young S.K."/>
            <person name="Zeng Q."/>
            <person name="Gargeya S."/>
            <person name="Alvarado L."/>
            <person name="Berlin A."/>
            <person name="Chapman S.B."/>
            <person name="Chen Z."/>
            <person name="Freedman E."/>
            <person name="Gellesch M."/>
            <person name="Goldberg J."/>
            <person name="Griggs A."/>
            <person name="Gujja S."/>
            <person name="Heilman E."/>
            <person name="Heiman D."/>
            <person name="Howarth C."/>
            <person name="Mehta T."/>
            <person name="Neiman D."/>
            <person name="Pearson M."/>
            <person name="Roberts A."/>
            <person name="Saif S."/>
            <person name="Shea T."/>
            <person name="Shenoy N."/>
            <person name="Sisk P."/>
            <person name="Stolte C."/>
            <person name="Sykes S."/>
            <person name="White J."/>
            <person name="Yandava C."/>
            <person name="Haas B."/>
            <person name="Nusbaum C."/>
            <person name="Birren B."/>
        </authorList>
    </citation>
    <scope>NUCLEOTIDE SEQUENCE [LARGE SCALE GENOMIC DNA]</scope>
    <source>
        <strain evidence="2">ATCC 50818</strain>
    </source>
</reference>
<dbReference type="PANTHER" id="PTHR12083">
    <property type="entry name" value="BIFUNCTIONAL POLYNUCLEOTIDE PHOSPHATASE/KINASE"/>
    <property type="match status" value="1"/>
</dbReference>
<dbReference type="Gene3D" id="3.40.50.300">
    <property type="entry name" value="P-loop containing nucleotide triphosphate hydrolases"/>
    <property type="match status" value="1"/>
</dbReference>
<dbReference type="SUPFAM" id="SSF56784">
    <property type="entry name" value="HAD-like"/>
    <property type="match status" value="1"/>
</dbReference>
<dbReference type="InterPro" id="IPR023214">
    <property type="entry name" value="HAD_sf"/>
</dbReference>
<dbReference type="GO" id="GO:0003690">
    <property type="term" value="F:double-stranded DNA binding"/>
    <property type="evidence" value="ECO:0007669"/>
    <property type="project" value="TreeGrafter"/>
</dbReference>
<dbReference type="RefSeq" id="XP_004992592.1">
    <property type="nucleotide sequence ID" value="XM_004992535.1"/>
</dbReference>
<name>F2UE97_SALR5</name>
<dbReference type="NCBIfam" id="TIGR01662">
    <property type="entry name" value="HAD-SF-IIIA"/>
    <property type="match status" value="1"/>
</dbReference>
<evidence type="ECO:0000256" key="1">
    <source>
        <dbReference type="SAM" id="MobiDB-lite"/>
    </source>
</evidence>
<dbReference type="InterPro" id="IPR013954">
    <property type="entry name" value="PNK3P"/>
</dbReference>
<dbReference type="STRING" id="946362.F2UE97"/>
<dbReference type="CDD" id="cd01625">
    <property type="entry name" value="HAD_PNP"/>
    <property type="match status" value="1"/>
</dbReference>
<organism evidence="3">
    <name type="scientific">Salpingoeca rosetta (strain ATCC 50818 / BSB-021)</name>
    <dbReference type="NCBI Taxonomy" id="946362"/>
    <lineage>
        <taxon>Eukaryota</taxon>
        <taxon>Choanoflagellata</taxon>
        <taxon>Craspedida</taxon>
        <taxon>Salpingoecidae</taxon>
        <taxon>Salpingoeca</taxon>
    </lineage>
</organism>
<accession>F2UE97</accession>
<evidence type="ECO:0008006" key="4">
    <source>
        <dbReference type="Google" id="ProtNLM"/>
    </source>
</evidence>
<dbReference type="InterPro" id="IPR036412">
    <property type="entry name" value="HAD-like_sf"/>
</dbReference>
<dbReference type="Pfam" id="PF13671">
    <property type="entry name" value="AAA_33"/>
    <property type="match status" value="2"/>
</dbReference>
<dbReference type="eggNOG" id="KOG2134">
    <property type="taxonomic scope" value="Eukaryota"/>
</dbReference>
<dbReference type="Proteomes" id="UP000007799">
    <property type="component" value="Unassembled WGS sequence"/>
</dbReference>
<feature type="region of interest" description="Disordered" evidence="1">
    <location>
        <begin position="1"/>
        <end position="23"/>
    </location>
</feature>
<dbReference type="FunFam" id="3.40.50.300:FF:000737">
    <property type="entry name" value="Bifunctional polynucleotide phosphatase/kinase"/>
    <property type="match status" value="1"/>
</dbReference>
<evidence type="ECO:0000313" key="2">
    <source>
        <dbReference type="EMBL" id="EGD74947.1"/>
    </source>
</evidence>
<dbReference type="InterPro" id="IPR006549">
    <property type="entry name" value="HAD-SF_hydro_IIIA"/>
</dbReference>
<dbReference type="EMBL" id="GL832970">
    <property type="protein sequence ID" value="EGD74947.1"/>
    <property type="molecule type" value="Genomic_DNA"/>
</dbReference>
<dbReference type="Gene3D" id="3.40.50.1000">
    <property type="entry name" value="HAD superfamily/HAD-like"/>
    <property type="match status" value="1"/>
</dbReference>
<dbReference type="NCBIfam" id="TIGR01664">
    <property type="entry name" value="DNA-3'-Pase"/>
    <property type="match status" value="1"/>
</dbReference>
<dbReference type="GO" id="GO:0005634">
    <property type="term" value="C:nucleus"/>
    <property type="evidence" value="ECO:0007669"/>
    <property type="project" value="TreeGrafter"/>
</dbReference>
<dbReference type="SUPFAM" id="SSF52540">
    <property type="entry name" value="P-loop containing nucleoside triphosphate hydrolases"/>
    <property type="match status" value="1"/>
</dbReference>
<dbReference type="InParanoid" id="F2UE97"/>
<dbReference type="GeneID" id="16073163"/>
<dbReference type="PANTHER" id="PTHR12083:SF18">
    <property type="entry name" value="BIFUNCTIONAL POLYNUCLEOTIDE PHOSPHATASE_KINASE"/>
    <property type="match status" value="1"/>
</dbReference>
<dbReference type="InterPro" id="IPR006551">
    <property type="entry name" value="Polynucleotide_phosphatase"/>
</dbReference>
<dbReference type="GO" id="GO:0046404">
    <property type="term" value="F:ATP-dependent polydeoxyribonucleotide 5'-hydroxyl-kinase activity"/>
    <property type="evidence" value="ECO:0007669"/>
    <property type="project" value="TreeGrafter"/>
</dbReference>
<feature type="compositionally biased region" description="Basic and acidic residues" evidence="1">
    <location>
        <begin position="7"/>
        <end position="23"/>
    </location>
</feature>
<gene>
    <name evidence="2" type="ORF">PTSG_12542</name>
</gene>
<sequence length="418" mass="46572">MPRRSKRQAEKEEEEAKKSKLSDGWKMSWEEAGGAKIKGVAPLLVYDGEDALKSSVVAGFDMDGTIIKTKSGRRFPTGPSDWVFWDDAVIKKLRDLHSNNTKIVFFTNQAGIEKKNTSVSSITSKIEDILETLGFPVTVLVCTGHNHYRKPSIRLWEYFAEHCNDGGEIDLQRSVFVGDAAGRSKDWKPGMKKDFSCTDRMFAANIGVPFHTPEEFFLDEPKATKYEWRAADPGKLLAASVSSPRDMSHITKKAPPTEMIVLVGSPASGKSTFAERHLKPHGYVIVNRDTLGTMAKCEKAAAKALEDGQSVVVDNTNPDPASRAKFIQIATKHSVPVRCVELTTPRDVASHLNYFRAILTDGKRRRIPDVAFNSFRSKYKAPSAGEGFDEVIKVEFVPEFHGHNKTRARELFAHWQSG</sequence>
<proteinExistence type="predicted"/>
<dbReference type="OrthoDB" id="19045at2759"/>
<dbReference type="Pfam" id="PF08645">
    <property type="entry name" value="PNK3P"/>
    <property type="match status" value="1"/>
</dbReference>
<dbReference type="GO" id="GO:0046403">
    <property type="term" value="F:polynucleotide 3'-phosphatase activity"/>
    <property type="evidence" value="ECO:0007669"/>
    <property type="project" value="TreeGrafter"/>
</dbReference>
<dbReference type="FunFam" id="3.40.50.1000:FF:000078">
    <property type="entry name" value="Bifunctional polynucleotide phosphatase/kinase"/>
    <property type="match status" value="1"/>
</dbReference>
<dbReference type="GO" id="GO:0006281">
    <property type="term" value="P:DNA repair"/>
    <property type="evidence" value="ECO:0007669"/>
    <property type="project" value="TreeGrafter"/>
</dbReference>
<dbReference type="AlphaFoldDB" id="F2UE97"/>
<dbReference type="OMA" id="AADWKWW"/>